<evidence type="ECO:0000313" key="3">
    <source>
        <dbReference type="Proteomes" id="UP001367508"/>
    </source>
</evidence>
<protein>
    <submittedName>
        <fullName evidence="2">Uncharacterized protein</fullName>
    </submittedName>
</protein>
<keyword evidence="3" id="KW-1185">Reference proteome</keyword>
<keyword evidence="1" id="KW-1133">Transmembrane helix</keyword>
<comment type="caution">
    <text evidence="2">The sequence shown here is derived from an EMBL/GenBank/DDBJ whole genome shotgun (WGS) entry which is preliminary data.</text>
</comment>
<feature type="transmembrane region" description="Helical" evidence="1">
    <location>
        <begin position="7"/>
        <end position="24"/>
    </location>
</feature>
<dbReference type="EMBL" id="JAYMYQ010000005">
    <property type="protein sequence ID" value="KAK7327860.1"/>
    <property type="molecule type" value="Genomic_DNA"/>
</dbReference>
<name>A0AAN9Q7L2_CANGL</name>
<accession>A0AAN9Q7L2</accession>
<sequence length="87" mass="10070">MLFLNKGTNIIGFIFVNFVVIFVLDRGELEYIGYNGIQERVDIYFVFGDSCMSVFCSYICSTFLFYLLVLKQALDSCCPMYEKGHFV</sequence>
<gene>
    <name evidence="2" type="ORF">VNO77_21953</name>
</gene>
<dbReference type="Proteomes" id="UP001367508">
    <property type="component" value="Unassembled WGS sequence"/>
</dbReference>
<organism evidence="2 3">
    <name type="scientific">Canavalia gladiata</name>
    <name type="common">Sword bean</name>
    <name type="synonym">Dolichos gladiatus</name>
    <dbReference type="NCBI Taxonomy" id="3824"/>
    <lineage>
        <taxon>Eukaryota</taxon>
        <taxon>Viridiplantae</taxon>
        <taxon>Streptophyta</taxon>
        <taxon>Embryophyta</taxon>
        <taxon>Tracheophyta</taxon>
        <taxon>Spermatophyta</taxon>
        <taxon>Magnoliopsida</taxon>
        <taxon>eudicotyledons</taxon>
        <taxon>Gunneridae</taxon>
        <taxon>Pentapetalae</taxon>
        <taxon>rosids</taxon>
        <taxon>fabids</taxon>
        <taxon>Fabales</taxon>
        <taxon>Fabaceae</taxon>
        <taxon>Papilionoideae</taxon>
        <taxon>50 kb inversion clade</taxon>
        <taxon>NPAAA clade</taxon>
        <taxon>indigoferoid/millettioid clade</taxon>
        <taxon>Phaseoleae</taxon>
        <taxon>Canavalia</taxon>
    </lineage>
</organism>
<keyword evidence="1" id="KW-0812">Transmembrane</keyword>
<keyword evidence="1" id="KW-0472">Membrane</keyword>
<feature type="transmembrane region" description="Helical" evidence="1">
    <location>
        <begin position="44"/>
        <end position="70"/>
    </location>
</feature>
<reference evidence="2 3" key="1">
    <citation type="submission" date="2024-01" db="EMBL/GenBank/DDBJ databases">
        <title>The genomes of 5 underutilized Papilionoideae crops provide insights into root nodulation and disease resistanc.</title>
        <authorList>
            <person name="Jiang F."/>
        </authorList>
    </citation>
    <scope>NUCLEOTIDE SEQUENCE [LARGE SCALE GENOMIC DNA]</scope>
    <source>
        <strain evidence="2">LVBAO_FW01</strain>
        <tissue evidence="2">Leaves</tissue>
    </source>
</reference>
<evidence type="ECO:0000313" key="2">
    <source>
        <dbReference type="EMBL" id="KAK7327860.1"/>
    </source>
</evidence>
<evidence type="ECO:0000256" key="1">
    <source>
        <dbReference type="SAM" id="Phobius"/>
    </source>
</evidence>
<dbReference type="AlphaFoldDB" id="A0AAN9Q7L2"/>
<proteinExistence type="predicted"/>